<sequence>MLQSSPCLFPSPCGTRAIRGAAFFQKPQGDASRAALQHVTAKWERTMPSLSRDGGGSWLPRTMATQHQDLSFSFLDGSRWQDCTGSSRDSVLLCVCRQGGHSDGLQESSGHASGDCQTVARALEGKIWCGKDSPMSPVHHTGSSG</sequence>
<dbReference type="AlphaFoldDB" id="A0A5N4E695"/>
<protein>
    <submittedName>
        <fullName evidence="1">Uncharacterized protein</fullName>
    </submittedName>
</protein>
<dbReference type="Proteomes" id="UP000299084">
    <property type="component" value="Unassembled WGS sequence"/>
</dbReference>
<evidence type="ECO:0000313" key="2">
    <source>
        <dbReference type="Proteomes" id="UP000299084"/>
    </source>
</evidence>
<accession>A0A5N4E695</accession>
<gene>
    <name evidence="1" type="ORF">Cadr_000007206</name>
</gene>
<proteinExistence type="predicted"/>
<keyword evidence="2" id="KW-1185">Reference proteome</keyword>
<evidence type="ECO:0000313" key="1">
    <source>
        <dbReference type="EMBL" id="KAB1278875.1"/>
    </source>
</evidence>
<organism evidence="1 2">
    <name type="scientific">Camelus dromedarius</name>
    <name type="common">Dromedary</name>
    <name type="synonym">Arabian camel</name>
    <dbReference type="NCBI Taxonomy" id="9838"/>
    <lineage>
        <taxon>Eukaryota</taxon>
        <taxon>Metazoa</taxon>
        <taxon>Chordata</taxon>
        <taxon>Craniata</taxon>
        <taxon>Vertebrata</taxon>
        <taxon>Euteleostomi</taxon>
        <taxon>Mammalia</taxon>
        <taxon>Eutheria</taxon>
        <taxon>Laurasiatheria</taxon>
        <taxon>Artiodactyla</taxon>
        <taxon>Tylopoda</taxon>
        <taxon>Camelidae</taxon>
        <taxon>Camelus</taxon>
    </lineage>
</organism>
<dbReference type="EMBL" id="JWIN03000005">
    <property type="protein sequence ID" value="KAB1278875.1"/>
    <property type="molecule type" value="Genomic_DNA"/>
</dbReference>
<reference evidence="1 2" key="1">
    <citation type="journal article" date="2019" name="Mol. Ecol. Resour.">
        <title>Improving Illumina assemblies with Hi-C and long reads: an example with the North African dromedary.</title>
        <authorList>
            <person name="Elbers J.P."/>
            <person name="Rogers M.F."/>
            <person name="Perelman P.L."/>
            <person name="Proskuryakova A.A."/>
            <person name="Serdyukova N.A."/>
            <person name="Johnson W.E."/>
            <person name="Horin P."/>
            <person name="Corander J."/>
            <person name="Murphy D."/>
            <person name="Burger P.A."/>
        </authorList>
    </citation>
    <scope>NUCLEOTIDE SEQUENCE [LARGE SCALE GENOMIC DNA]</scope>
    <source>
        <strain evidence="1">Drom800</strain>
        <tissue evidence="1">Blood</tissue>
    </source>
</reference>
<comment type="caution">
    <text evidence="1">The sequence shown here is derived from an EMBL/GenBank/DDBJ whole genome shotgun (WGS) entry which is preliminary data.</text>
</comment>
<name>A0A5N4E695_CAMDR</name>